<evidence type="ECO:0000313" key="3">
    <source>
        <dbReference type="Proteomes" id="UP000092154"/>
    </source>
</evidence>
<name>A0A1B7N1T4_9AGAM</name>
<protein>
    <submittedName>
        <fullName evidence="2">Uncharacterized protein</fullName>
    </submittedName>
</protein>
<evidence type="ECO:0000256" key="1">
    <source>
        <dbReference type="SAM" id="Phobius"/>
    </source>
</evidence>
<keyword evidence="1" id="KW-0812">Transmembrane</keyword>
<reference evidence="2 3" key="1">
    <citation type="submission" date="2016-06" db="EMBL/GenBank/DDBJ databases">
        <title>Comparative genomics of the ectomycorrhizal sister species Rhizopogon vinicolor and Rhizopogon vesiculosus (Basidiomycota: Boletales) reveals a divergence of the mating type B locus.</title>
        <authorList>
            <consortium name="DOE Joint Genome Institute"/>
            <person name="Mujic A.B."/>
            <person name="Kuo A."/>
            <person name="Tritt A."/>
            <person name="Lipzen A."/>
            <person name="Chen C."/>
            <person name="Johnson J."/>
            <person name="Sharma A."/>
            <person name="Barry K."/>
            <person name="Grigoriev I.V."/>
            <person name="Spatafora J.W."/>
        </authorList>
    </citation>
    <scope>NUCLEOTIDE SEQUENCE [LARGE SCALE GENOMIC DNA]</scope>
    <source>
        <strain evidence="2 3">AM-OR11-026</strain>
    </source>
</reference>
<keyword evidence="3" id="KW-1185">Reference proteome</keyword>
<proteinExistence type="predicted"/>
<sequence length="105" mass="11772">MLMFDMSQIEDNAMVPGGLKWLPVIGNVSGFLLIMGTVYLLHLFLWPRVSLLLSAIARYHSRHGECLSAVNDSHSGPSLRHQATQTNLWQGTVGRDIRSDASRYF</sequence>
<dbReference type="EMBL" id="KV448276">
    <property type="protein sequence ID" value="OAX38806.1"/>
    <property type="molecule type" value="Genomic_DNA"/>
</dbReference>
<evidence type="ECO:0000313" key="2">
    <source>
        <dbReference type="EMBL" id="OAX38806.1"/>
    </source>
</evidence>
<feature type="transmembrane region" description="Helical" evidence="1">
    <location>
        <begin position="24"/>
        <end position="46"/>
    </location>
</feature>
<dbReference type="OrthoDB" id="2708606at2759"/>
<dbReference type="AlphaFoldDB" id="A0A1B7N1T4"/>
<organism evidence="2 3">
    <name type="scientific">Rhizopogon vinicolor AM-OR11-026</name>
    <dbReference type="NCBI Taxonomy" id="1314800"/>
    <lineage>
        <taxon>Eukaryota</taxon>
        <taxon>Fungi</taxon>
        <taxon>Dikarya</taxon>
        <taxon>Basidiomycota</taxon>
        <taxon>Agaricomycotina</taxon>
        <taxon>Agaricomycetes</taxon>
        <taxon>Agaricomycetidae</taxon>
        <taxon>Boletales</taxon>
        <taxon>Suillineae</taxon>
        <taxon>Rhizopogonaceae</taxon>
        <taxon>Rhizopogon</taxon>
    </lineage>
</organism>
<gene>
    <name evidence="2" type="ORF">K503DRAFT_133620</name>
</gene>
<keyword evidence="1" id="KW-1133">Transmembrane helix</keyword>
<accession>A0A1B7N1T4</accession>
<dbReference type="Proteomes" id="UP000092154">
    <property type="component" value="Unassembled WGS sequence"/>
</dbReference>
<keyword evidence="1" id="KW-0472">Membrane</keyword>
<dbReference type="InParanoid" id="A0A1B7N1T4"/>